<feature type="domain" description="Aerobactin siderophore biosynthesis IucA/IucC-like C-terminal" evidence="1">
    <location>
        <begin position="62"/>
        <end position="204"/>
    </location>
</feature>
<dbReference type="InterPro" id="IPR022770">
    <property type="entry name" value="IucA/IucC-like_C"/>
</dbReference>
<dbReference type="Proteomes" id="UP001241747">
    <property type="component" value="Unassembled WGS sequence"/>
</dbReference>
<feature type="domain" description="Ferric siderophore reductase C-terminal" evidence="2">
    <location>
        <begin position="213"/>
        <end position="233"/>
    </location>
</feature>
<dbReference type="Pfam" id="PF11575">
    <property type="entry name" value="FhuF_C"/>
    <property type="match status" value="1"/>
</dbReference>
<gene>
    <name evidence="3" type="ORF">QOZ94_001885</name>
</gene>
<sequence>MLAVLAPIFHGPLAPYADTLVLPGEKPGAMPLSELIAPAGLDAALERVATYFGGDDRRVLASLFSIHYVHILMPVMVVAQLVLGRHLPVAVDALSVVLDEDGLPDHFVLPHDGHADDEGDPFVRFQPLIFDHLEPVFRALSARSGLSAKVLWTNAANLYEAILRELEGAGFSPGVVVAGERLVNSPRWPDGRRNPFHAPVRYVEGPGGERRWRRVCCVSYLLPERGYCSNCPHVLAKAKMAGTDGAAASAASSP</sequence>
<evidence type="ECO:0000259" key="2">
    <source>
        <dbReference type="Pfam" id="PF11575"/>
    </source>
</evidence>
<dbReference type="EMBL" id="JAUSVY010000003">
    <property type="protein sequence ID" value="MDQ0505103.1"/>
    <property type="molecule type" value="Genomic_DNA"/>
</dbReference>
<proteinExistence type="predicted"/>
<organism evidence="3 4">
    <name type="scientific">Xanthobacter agilis</name>
    <dbReference type="NCBI Taxonomy" id="47492"/>
    <lineage>
        <taxon>Bacteria</taxon>
        <taxon>Pseudomonadati</taxon>
        <taxon>Pseudomonadota</taxon>
        <taxon>Alphaproteobacteria</taxon>
        <taxon>Hyphomicrobiales</taxon>
        <taxon>Xanthobacteraceae</taxon>
        <taxon>Xanthobacter</taxon>
    </lineage>
</organism>
<accession>A0ABU0LD97</accession>
<reference evidence="3 4" key="1">
    <citation type="submission" date="2023-07" db="EMBL/GenBank/DDBJ databases">
        <title>Genomic Encyclopedia of Type Strains, Phase IV (KMG-IV): sequencing the most valuable type-strain genomes for metagenomic binning, comparative biology and taxonomic classification.</title>
        <authorList>
            <person name="Goeker M."/>
        </authorList>
    </citation>
    <scope>NUCLEOTIDE SEQUENCE [LARGE SCALE GENOMIC DNA]</scope>
    <source>
        <strain evidence="3 4">DSM 3770</strain>
    </source>
</reference>
<evidence type="ECO:0000313" key="3">
    <source>
        <dbReference type="EMBL" id="MDQ0505103.1"/>
    </source>
</evidence>
<dbReference type="Pfam" id="PF06276">
    <property type="entry name" value="FhuF"/>
    <property type="match status" value="1"/>
</dbReference>
<dbReference type="NCBIfam" id="TIGR03951">
    <property type="entry name" value="Fe_III_red_FhuF"/>
    <property type="match status" value="1"/>
</dbReference>
<dbReference type="RefSeq" id="WP_237345604.1">
    <property type="nucleotide sequence ID" value="NZ_JABWGX010000011.1"/>
</dbReference>
<dbReference type="InterPro" id="IPR008090">
    <property type="entry name" value="Fe_iron_reduct"/>
</dbReference>
<comment type="caution">
    <text evidence="3">The sequence shown here is derived from an EMBL/GenBank/DDBJ whole genome shotgun (WGS) entry which is preliminary data.</text>
</comment>
<dbReference type="PRINTS" id="PR01714">
    <property type="entry name" value="2FE2SRDCTASE"/>
</dbReference>
<dbReference type="InterPro" id="IPR024726">
    <property type="entry name" value="FhuF_C"/>
</dbReference>
<protein>
    <submittedName>
        <fullName evidence="3">Ferric iron reductase protein FhuF</fullName>
    </submittedName>
</protein>
<evidence type="ECO:0000259" key="1">
    <source>
        <dbReference type="Pfam" id="PF06276"/>
    </source>
</evidence>
<keyword evidence="4" id="KW-1185">Reference proteome</keyword>
<evidence type="ECO:0000313" key="4">
    <source>
        <dbReference type="Proteomes" id="UP001241747"/>
    </source>
</evidence>
<name>A0ABU0LD97_XANAG</name>